<dbReference type="AlphaFoldDB" id="A0A221JWD6"/>
<dbReference type="SUPFAM" id="SSF88659">
    <property type="entry name" value="Sigma3 and sigma4 domains of RNA polymerase sigma factors"/>
    <property type="match status" value="1"/>
</dbReference>
<proteinExistence type="inferred from homology"/>
<dbReference type="PANTHER" id="PTHR43133:SF63">
    <property type="entry name" value="RNA POLYMERASE SIGMA FACTOR FECI-RELATED"/>
    <property type="match status" value="1"/>
</dbReference>
<dbReference type="EMBL" id="CP022415">
    <property type="protein sequence ID" value="ASM71012.1"/>
    <property type="molecule type" value="Genomic_DNA"/>
</dbReference>
<dbReference type="GO" id="GO:0006352">
    <property type="term" value="P:DNA-templated transcription initiation"/>
    <property type="evidence" value="ECO:0007669"/>
    <property type="project" value="InterPro"/>
</dbReference>
<sequence>MRKPMAQSQNNHISGCALTRQKLLRHLVDEREMLLCDAMRIIGSRDRAEDVVQDAAVRCLNSKAIGAEIASPRGFLRRIVRNLALDQLRRDVSERATPLEPEDDLQCDRPNAEKQLQDSQALRRLAGGLARMPARETEIILAHRLGAETQKDIARRFGLSPAGINGIIARTQSALADYVDPPDHDDRMVHIGTRQ</sequence>
<organism evidence="6 7">
    <name type="scientific">Pseudosulfitobacter pseudonitzschiae</name>
    <dbReference type="NCBI Taxonomy" id="1402135"/>
    <lineage>
        <taxon>Bacteria</taxon>
        <taxon>Pseudomonadati</taxon>
        <taxon>Pseudomonadota</taxon>
        <taxon>Alphaproteobacteria</taxon>
        <taxon>Rhodobacterales</taxon>
        <taxon>Roseobacteraceae</taxon>
        <taxon>Pseudosulfitobacter</taxon>
    </lineage>
</organism>
<accession>A0A221JWD6</accession>
<dbReference type="PANTHER" id="PTHR43133">
    <property type="entry name" value="RNA POLYMERASE ECF-TYPE SIGMA FACTO"/>
    <property type="match status" value="1"/>
</dbReference>
<dbReference type="InterPro" id="IPR036388">
    <property type="entry name" value="WH-like_DNA-bd_sf"/>
</dbReference>
<dbReference type="InterPro" id="IPR013325">
    <property type="entry name" value="RNA_pol_sigma_r2"/>
</dbReference>
<reference evidence="6 7" key="1">
    <citation type="submission" date="2017-07" db="EMBL/GenBank/DDBJ databases">
        <title>Genome Sequence of Sulfitobacter pseudonitzschiae Strain SMR1 Isolated from a culture of the Diatom Skeletonema marinoi.</title>
        <authorList>
            <person name="Topel M."/>
            <person name="Pinder M.I.M."/>
            <person name="Johansson O.N."/>
            <person name="Kourtchenko O."/>
            <person name="Godhe A."/>
            <person name="Clarke A.K."/>
        </authorList>
    </citation>
    <scope>NUCLEOTIDE SEQUENCE [LARGE SCALE GENOMIC DNA]</scope>
    <source>
        <strain evidence="6 7">SMR1</strain>
    </source>
</reference>
<evidence type="ECO:0000313" key="7">
    <source>
        <dbReference type="Proteomes" id="UP000199754"/>
    </source>
</evidence>
<keyword evidence="4" id="KW-0804">Transcription</keyword>
<evidence type="ECO:0000256" key="4">
    <source>
        <dbReference type="ARBA" id="ARBA00023163"/>
    </source>
</evidence>
<dbReference type="Gene3D" id="1.10.1740.10">
    <property type="match status" value="1"/>
</dbReference>
<evidence type="ECO:0000256" key="2">
    <source>
        <dbReference type="ARBA" id="ARBA00023015"/>
    </source>
</evidence>
<dbReference type="NCBIfam" id="TIGR02937">
    <property type="entry name" value="sigma70-ECF"/>
    <property type="match status" value="1"/>
</dbReference>
<dbReference type="STRING" id="1402135.SAMN05444149_10612"/>
<evidence type="ECO:0000256" key="1">
    <source>
        <dbReference type="ARBA" id="ARBA00010641"/>
    </source>
</evidence>
<dbReference type="KEGG" id="spse:SULPSESMR1_00174"/>
<dbReference type="GO" id="GO:0016987">
    <property type="term" value="F:sigma factor activity"/>
    <property type="evidence" value="ECO:0007669"/>
    <property type="project" value="UniProtKB-KW"/>
</dbReference>
<dbReference type="SUPFAM" id="SSF88946">
    <property type="entry name" value="Sigma2 domain of RNA polymerase sigma factors"/>
    <property type="match status" value="1"/>
</dbReference>
<keyword evidence="3" id="KW-0731">Sigma factor</keyword>
<comment type="similarity">
    <text evidence="1">Belongs to the sigma-70 factor family. ECF subfamily.</text>
</comment>
<feature type="domain" description="RNA polymerase sigma-70 region 2" evidence="5">
    <location>
        <begin position="38"/>
        <end position="90"/>
    </location>
</feature>
<dbReference type="Gene3D" id="1.10.10.10">
    <property type="entry name" value="Winged helix-like DNA-binding domain superfamily/Winged helix DNA-binding domain"/>
    <property type="match status" value="1"/>
</dbReference>
<dbReference type="InterPro" id="IPR013324">
    <property type="entry name" value="RNA_pol_sigma_r3/r4-like"/>
</dbReference>
<keyword evidence="2" id="KW-0805">Transcription regulation</keyword>
<dbReference type="InterPro" id="IPR039425">
    <property type="entry name" value="RNA_pol_sigma-70-like"/>
</dbReference>
<evidence type="ECO:0000259" key="5">
    <source>
        <dbReference type="Pfam" id="PF04542"/>
    </source>
</evidence>
<evidence type="ECO:0000313" key="6">
    <source>
        <dbReference type="EMBL" id="ASM71012.1"/>
    </source>
</evidence>
<protein>
    <submittedName>
        <fullName evidence="6">ECF RNA polymerase sigma factor SigE</fullName>
    </submittedName>
</protein>
<name>A0A221JWD6_9RHOB</name>
<dbReference type="Pfam" id="PF04542">
    <property type="entry name" value="Sigma70_r2"/>
    <property type="match status" value="1"/>
</dbReference>
<keyword evidence="7" id="KW-1185">Reference proteome</keyword>
<dbReference type="InterPro" id="IPR014284">
    <property type="entry name" value="RNA_pol_sigma-70_dom"/>
</dbReference>
<dbReference type="Proteomes" id="UP000199754">
    <property type="component" value="Chromosome"/>
</dbReference>
<evidence type="ECO:0000256" key="3">
    <source>
        <dbReference type="ARBA" id="ARBA00023082"/>
    </source>
</evidence>
<gene>
    <name evidence="6" type="primary">sigE</name>
    <name evidence="6" type="ORF">SULPSESMR1_00174</name>
</gene>
<dbReference type="InterPro" id="IPR007627">
    <property type="entry name" value="RNA_pol_sigma70_r2"/>
</dbReference>